<dbReference type="Pfam" id="PF13084">
    <property type="entry name" value="DUF3943"/>
    <property type="match status" value="1"/>
</dbReference>
<reference evidence="2" key="1">
    <citation type="submission" date="2022-07" db="EMBL/GenBank/DDBJ databases">
        <title>Genome sequencing of Photobacterium atrarenae GJH2-4.</title>
        <authorList>
            <person name="Park S.-J."/>
        </authorList>
    </citation>
    <scope>NUCLEOTIDE SEQUENCE</scope>
    <source>
        <strain evidence="2">GJH2-4</strain>
    </source>
</reference>
<dbReference type="RefSeq" id="WP_255389978.1">
    <property type="nucleotide sequence ID" value="NZ_CP101508.1"/>
</dbReference>
<dbReference type="EMBL" id="CP101508">
    <property type="protein sequence ID" value="UTV28661.1"/>
    <property type="molecule type" value="Genomic_DNA"/>
</dbReference>
<sequence length="278" mass="31214">MLSALLSFSAFATGRAPAPTFHAHDLFLYQIIPDQYHNVSLERGPAADPKPSPDDLVPDQKNWPYLKAQSYTILGLSVATAGLMTLLPDSVTHWEGADLSLNHLGRQWWDNVSAGPTWDQDDHILNYVMHPYFGGVYYTTARHAGYDEWDSFLYSAALSTFYWEYGIEALAEQPSIQDLIVTPIFGAAVGEWMLLTEAEILANDGQVMHSRFLGDVSLFLLNPVGHIHHWVNRWWDHGVHVRLSTTLWSPESVFAPGQPRQLHPNTGPFIGLSLSLDY</sequence>
<accession>A0ABY5GIM5</accession>
<keyword evidence="3" id="KW-1185">Reference proteome</keyword>
<evidence type="ECO:0000313" key="2">
    <source>
        <dbReference type="EMBL" id="UTV28661.1"/>
    </source>
</evidence>
<evidence type="ECO:0000313" key="3">
    <source>
        <dbReference type="Proteomes" id="UP001057998"/>
    </source>
</evidence>
<protein>
    <submittedName>
        <fullName evidence="2">DUF3943 domain-containing protein</fullName>
    </submittedName>
</protein>
<feature type="domain" description="DUF3943" evidence="1">
    <location>
        <begin position="115"/>
        <end position="224"/>
    </location>
</feature>
<name>A0ABY5GIM5_9GAMM</name>
<dbReference type="InterPro" id="IPR025079">
    <property type="entry name" value="DUF3943"/>
</dbReference>
<dbReference type="Proteomes" id="UP001057998">
    <property type="component" value="Chromosome 1"/>
</dbReference>
<evidence type="ECO:0000259" key="1">
    <source>
        <dbReference type="Pfam" id="PF13084"/>
    </source>
</evidence>
<proteinExistence type="predicted"/>
<organism evidence="2 3">
    <name type="scientific">Photobacterium atrarenae</name>
    <dbReference type="NCBI Taxonomy" id="865757"/>
    <lineage>
        <taxon>Bacteria</taxon>
        <taxon>Pseudomonadati</taxon>
        <taxon>Pseudomonadota</taxon>
        <taxon>Gammaproteobacteria</taxon>
        <taxon>Vibrionales</taxon>
        <taxon>Vibrionaceae</taxon>
        <taxon>Photobacterium</taxon>
    </lineage>
</organism>
<gene>
    <name evidence="2" type="ORF">NNL38_05275</name>
</gene>